<comment type="similarity">
    <text evidence="1 2">Belongs to the UPF0125 (RnfH) family.</text>
</comment>
<dbReference type="InterPro" id="IPR016155">
    <property type="entry name" value="Mopterin_synth/thiamin_S_b"/>
</dbReference>
<keyword evidence="4" id="KW-1185">Reference proteome</keyword>
<dbReference type="PANTHER" id="PTHR37483:SF1">
    <property type="entry name" value="UPF0125 PROTEIN RATB"/>
    <property type="match status" value="1"/>
</dbReference>
<reference evidence="3 4" key="1">
    <citation type="submission" date="2019-07" db="EMBL/GenBank/DDBJ databases">
        <title>The pathways for chlorine oxyanion respiration interact through the shared metabolite chlorate.</title>
        <authorList>
            <person name="Barnum T.P."/>
            <person name="Cheng Y."/>
            <person name="Hill K.A."/>
            <person name="Lucas L.N."/>
            <person name="Carlson H.K."/>
            <person name="Coates J.D."/>
        </authorList>
    </citation>
    <scope>NUCLEOTIDE SEQUENCE [LARGE SCALE GENOMIC DNA]</scope>
    <source>
        <strain evidence="3 4">BK-1</strain>
    </source>
</reference>
<dbReference type="InterPro" id="IPR037021">
    <property type="entry name" value="RnfH_sf"/>
</dbReference>
<dbReference type="Proteomes" id="UP000316649">
    <property type="component" value="Unassembled WGS sequence"/>
</dbReference>
<dbReference type="HAMAP" id="MF_00460">
    <property type="entry name" value="UPF0125_RnfH"/>
    <property type="match status" value="1"/>
</dbReference>
<proteinExistence type="inferred from homology"/>
<comment type="caution">
    <text evidence="3">The sequence shown here is derived from an EMBL/GenBank/DDBJ whole genome shotgun (WGS) entry which is preliminary data.</text>
</comment>
<dbReference type="Gene3D" id="3.10.20.280">
    <property type="entry name" value="RnfH-like"/>
    <property type="match status" value="1"/>
</dbReference>
<name>A0A557SEQ1_9GAMM</name>
<organism evidence="3 4">
    <name type="scientific">Sedimenticola selenatireducens</name>
    <dbReference type="NCBI Taxonomy" id="191960"/>
    <lineage>
        <taxon>Bacteria</taxon>
        <taxon>Pseudomonadati</taxon>
        <taxon>Pseudomonadota</taxon>
        <taxon>Gammaproteobacteria</taxon>
        <taxon>Chromatiales</taxon>
        <taxon>Sedimenticolaceae</taxon>
        <taxon>Sedimenticola</taxon>
    </lineage>
</organism>
<evidence type="ECO:0000313" key="3">
    <source>
        <dbReference type="EMBL" id="TVO75907.1"/>
    </source>
</evidence>
<dbReference type="PANTHER" id="PTHR37483">
    <property type="entry name" value="UPF0125 PROTEIN RATB"/>
    <property type="match status" value="1"/>
</dbReference>
<dbReference type="EMBL" id="VMNH01000007">
    <property type="protein sequence ID" value="TVO75907.1"/>
    <property type="molecule type" value="Genomic_DNA"/>
</dbReference>
<dbReference type="OrthoDB" id="9796575at2"/>
<dbReference type="SUPFAM" id="SSF54285">
    <property type="entry name" value="MoaD/ThiS"/>
    <property type="match status" value="1"/>
</dbReference>
<evidence type="ECO:0000313" key="4">
    <source>
        <dbReference type="Proteomes" id="UP000316649"/>
    </source>
</evidence>
<gene>
    <name evidence="3" type="ORF">FHP88_07870</name>
</gene>
<dbReference type="InterPro" id="IPR005346">
    <property type="entry name" value="RnfH"/>
</dbReference>
<accession>A0A557SEQ1</accession>
<dbReference type="Pfam" id="PF03658">
    <property type="entry name" value="Ub-RnfH"/>
    <property type="match status" value="1"/>
</dbReference>
<protein>
    <recommendedName>
        <fullName evidence="2">UPF0125 protein FHP88_07870</fullName>
    </recommendedName>
</protein>
<dbReference type="NCBIfam" id="NF002490">
    <property type="entry name" value="PRK01777.1"/>
    <property type="match status" value="1"/>
</dbReference>
<evidence type="ECO:0000256" key="2">
    <source>
        <dbReference type="HAMAP-Rule" id="MF_00460"/>
    </source>
</evidence>
<dbReference type="RefSeq" id="WP_144358487.1">
    <property type="nucleotide sequence ID" value="NZ_VMNH01000007.1"/>
</dbReference>
<dbReference type="AlphaFoldDB" id="A0A557SEQ1"/>
<sequence>MVSEQFEVEVAYAKADEQAILKVLAEQGTTVRQAVERSHITDRFPEIDIENAKFGIFGKAAKADAELNPGDRVEIYRPLIADPKQARKKRAAEGKDLKKGN</sequence>
<evidence type="ECO:0000256" key="1">
    <source>
        <dbReference type="ARBA" id="ARBA00010645"/>
    </source>
</evidence>